<evidence type="ECO:0000256" key="6">
    <source>
        <dbReference type="ARBA" id="ARBA00022692"/>
    </source>
</evidence>
<evidence type="ECO:0000256" key="5">
    <source>
        <dbReference type="ARBA" id="ARBA00022519"/>
    </source>
</evidence>
<dbReference type="InterPro" id="IPR051045">
    <property type="entry name" value="TonB-dependent_transducer"/>
</dbReference>
<keyword evidence="8" id="KW-1133">Transmembrane helix</keyword>
<dbReference type="NCBIfam" id="TIGR01352">
    <property type="entry name" value="tonB_Cterm"/>
    <property type="match status" value="1"/>
</dbReference>
<protein>
    <submittedName>
        <fullName evidence="12">Energy transducer TonB</fullName>
    </submittedName>
</protein>
<keyword evidence="5" id="KW-0997">Cell inner membrane</keyword>
<keyword evidence="10" id="KW-0732">Signal</keyword>
<evidence type="ECO:0000256" key="9">
    <source>
        <dbReference type="ARBA" id="ARBA00023136"/>
    </source>
</evidence>
<dbReference type="GO" id="GO:0031992">
    <property type="term" value="F:energy transducer activity"/>
    <property type="evidence" value="ECO:0007669"/>
    <property type="project" value="TreeGrafter"/>
</dbReference>
<dbReference type="Pfam" id="PF03544">
    <property type="entry name" value="TonB_C"/>
    <property type="match status" value="1"/>
</dbReference>
<evidence type="ECO:0000256" key="10">
    <source>
        <dbReference type="SAM" id="SignalP"/>
    </source>
</evidence>
<dbReference type="PANTHER" id="PTHR33446">
    <property type="entry name" value="PROTEIN TONB-RELATED"/>
    <property type="match status" value="1"/>
</dbReference>
<evidence type="ECO:0000256" key="2">
    <source>
        <dbReference type="ARBA" id="ARBA00006555"/>
    </source>
</evidence>
<dbReference type="GO" id="GO:0055085">
    <property type="term" value="P:transmembrane transport"/>
    <property type="evidence" value="ECO:0007669"/>
    <property type="project" value="InterPro"/>
</dbReference>
<evidence type="ECO:0000313" key="12">
    <source>
        <dbReference type="EMBL" id="TJY65406.1"/>
    </source>
</evidence>
<keyword evidence="3" id="KW-0813">Transport</keyword>
<sequence length="245" mass="28297">MKKTIDLRQVRLVLCIAAMASIFSTREASAQTTDTVYFNAKWEKTDRDNKHFYRAISREGNNRPIRVQDFYPNGVKQMDGWYSSLEPEVRDGDFTWWHEDGIKHRQMTFDKGEPTKITEWDKEGKITRQQEAVKTVSHINGERVRDRKALEKAPVFNRGKSSFPDYVTRHLEYPAAAEGISGEVVVRFVVDKNGRTRDAEVVQSVHKVLDDTALDLINSLPQWTPGVLDGKNVDIKMELPLRFNR</sequence>
<dbReference type="InterPro" id="IPR006260">
    <property type="entry name" value="TonB/TolA_C"/>
</dbReference>
<organism evidence="12 13">
    <name type="scientific">Sphingobacterium alkalisoli</name>
    <dbReference type="NCBI Taxonomy" id="1874115"/>
    <lineage>
        <taxon>Bacteria</taxon>
        <taxon>Pseudomonadati</taxon>
        <taxon>Bacteroidota</taxon>
        <taxon>Sphingobacteriia</taxon>
        <taxon>Sphingobacteriales</taxon>
        <taxon>Sphingobacteriaceae</taxon>
        <taxon>Sphingobacterium</taxon>
    </lineage>
</organism>
<evidence type="ECO:0000256" key="7">
    <source>
        <dbReference type="ARBA" id="ARBA00022927"/>
    </source>
</evidence>
<dbReference type="PANTHER" id="PTHR33446:SF2">
    <property type="entry name" value="PROTEIN TONB"/>
    <property type="match status" value="1"/>
</dbReference>
<dbReference type="RefSeq" id="WP_136820535.1">
    <property type="nucleotide sequence ID" value="NZ_BMJX01000003.1"/>
</dbReference>
<evidence type="ECO:0000313" key="13">
    <source>
        <dbReference type="Proteomes" id="UP000309872"/>
    </source>
</evidence>
<reference evidence="12 13" key="1">
    <citation type="submission" date="2019-04" db="EMBL/GenBank/DDBJ databases">
        <title>Sphingobacterium olei sp. nov., isolated from oil-contaminated soil.</title>
        <authorList>
            <person name="Liu B."/>
        </authorList>
    </citation>
    <scope>NUCLEOTIDE SEQUENCE [LARGE SCALE GENOMIC DNA]</scope>
    <source>
        <strain evidence="12 13">Y3L14</strain>
    </source>
</reference>
<comment type="similarity">
    <text evidence="2">Belongs to the TonB family.</text>
</comment>
<comment type="caution">
    <text evidence="12">The sequence shown here is derived from an EMBL/GenBank/DDBJ whole genome shotgun (WGS) entry which is preliminary data.</text>
</comment>
<feature type="domain" description="TonB C-terminal" evidence="11">
    <location>
        <begin position="170"/>
        <end position="244"/>
    </location>
</feature>
<dbReference type="OrthoDB" id="9812355at2"/>
<evidence type="ECO:0000256" key="3">
    <source>
        <dbReference type="ARBA" id="ARBA00022448"/>
    </source>
</evidence>
<name>A0A4U0H1S3_9SPHI</name>
<keyword evidence="4" id="KW-1003">Cell membrane</keyword>
<dbReference type="Gene3D" id="3.30.1150.10">
    <property type="match status" value="1"/>
</dbReference>
<dbReference type="SUPFAM" id="SSF74653">
    <property type="entry name" value="TolA/TonB C-terminal domain"/>
    <property type="match status" value="1"/>
</dbReference>
<feature type="signal peptide" evidence="10">
    <location>
        <begin position="1"/>
        <end position="30"/>
    </location>
</feature>
<dbReference type="GO" id="GO:0015031">
    <property type="term" value="P:protein transport"/>
    <property type="evidence" value="ECO:0007669"/>
    <property type="project" value="UniProtKB-KW"/>
</dbReference>
<feature type="chain" id="PRO_5020384403" evidence="10">
    <location>
        <begin position="31"/>
        <end position="245"/>
    </location>
</feature>
<dbReference type="EMBL" id="SUKA01000003">
    <property type="protein sequence ID" value="TJY65406.1"/>
    <property type="molecule type" value="Genomic_DNA"/>
</dbReference>
<comment type="subcellular location">
    <subcellularLocation>
        <location evidence="1">Cell inner membrane</location>
        <topology evidence="1">Single-pass membrane protein</topology>
        <orientation evidence="1">Periplasmic side</orientation>
    </subcellularLocation>
</comment>
<dbReference type="GO" id="GO:0098797">
    <property type="term" value="C:plasma membrane protein complex"/>
    <property type="evidence" value="ECO:0007669"/>
    <property type="project" value="TreeGrafter"/>
</dbReference>
<keyword evidence="9" id="KW-0472">Membrane</keyword>
<evidence type="ECO:0000256" key="4">
    <source>
        <dbReference type="ARBA" id="ARBA00022475"/>
    </source>
</evidence>
<keyword evidence="6" id="KW-0812">Transmembrane</keyword>
<evidence type="ECO:0000256" key="1">
    <source>
        <dbReference type="ARBA" id="ARBA00004383"/>
    </source>
</evidence>
<evidence type="ECO:0000256" key="8">
    <source>
        <dbReference type="ARBA" id="ARBA00022989"/>
    </source>
</evidence>
<dbReference type="AlphaFoldDB" id="A0A4U0H1S3"/>
<evidence type="ECO:0000259" key="11">
    <source>
        <dbReference type="Pfam" id="PF03544"/>
    </source>
</evidence>
<keyword evidence="13" id="KW-1185">Reference proteome</keyword>
<proteinExistence type="inferred from homology"/>
<accession>A0A4U0H1S3</accession>
<dbReference type="InterPro" id="IPR037682">
    <property type="entry name" value="TonB_C"/>
</dbReference>
<gene>
    <name evidence="12" type="ORF">FAZ19_09660</name>
</gene>
<dbReference type="Proteomes" id="UP000309872">
    <property type="component" value="Unassembled WGS sequence"/>
</dbReference>
<keyword evidence="7" id="KW-0653">Protein transport</keyword>